<dbReference type="Pfam" id="PF07714">
    <property type="entry name" value="PK_Tyr_Ser-Thr"/>
    <property type="match status" value="1"/>
</dbReference>
<keyword evidence="1" id="KW-0547">Nucleotide-binding</keyword>
<dbReference type="Gene3D" id="3.30.200.20">
    <property type="entry name" value="Phosphorylase Kinase, domain 1"/>
    <property type="match status" value="1"/>
</dbReference>
<dbReference type="AlphaFoldDB" id="A0A5N6LMT2"/>
<keyword evidence="2" id="KW-0067">ATP-binding</keyword>
<protein>
    <recommendedName>
        <fullName evidence="3">Protein kinase domain-containing protein</fullName>
    </recommendedName>
</protein>
<proteinExistence type="predicted"/>
<evidence type="ECO:0000259" key="3">
    <source>
        <dbReference type="PROSITE" id="PS50011"/>
    </source>
</evidence>
<feature type="domain" description="Protein kinase" evidence="3">
    <location>
        <begin position="30"/>
        <end position="134"/>
    </location>
</feature>
<dbReference type="Proteomes" id="UP000326396">
    <property type="component" value="Linkage Group LG9"/>
</dbReference>
<dbReference type="InterPro" id="IPR000719">
    <property type="entry name" value="Prot_kinase_dom"/>
</dbReference>
<evidence type="ECO:0000256" key="1">
    <source>
        <dbReference type="ARBA" id="ARBA00022741"/>
    </source>
</evidence>
<dbReference type="PROSITE" id="PS50011">
    <property type="entry name" value="PROTEIN_KINASE_DOM"/>
    <property type="match status" value="1"/>
</dbReference>
<evidence type="ECO:0000313" key="4">
    <source>
        <dbReference type="EMBL" id="KAD2393523.1"/>
    </source>
</evidence>
<sequence length="134" mass="15230">MRERGERREERKKRDERGEMRDFDLEDLLRASAEVLGKGSVGTSYKTVLEEGTTVVVKRLKDVMVTKKEFESHMEILGKMKNEKVVSLRAFYFSKDEKLLVSDFMPAGSLSALLHGEVGPTKVKLPAHGVEKFV</sequence>
<accession>A0A5N6LMT2</accession>
<keyword evidence="5" id="KW-1185">Reference proteome</keyword>
<dbReference type="PANTHER" id="PTHR48010:SF55">
    <property type="entry name" value="OS01G0607900 PROTEIN"/>
    <property type="match status" value="1"/>
</dbReference>
<dbReference type="SUPFAM" id="SSF56112">
    <property type="entry name" value="Protein kinase-like (PK-like)"/>
    <property type="match status" value="1"/>
</dbReference>
<dbReference type="GO" id="GO:0005524">
    <property type="term" value="F:ATP binding"/>
    <property type="evidence" value="ECO:0007669"/>
    <property type="project" value="UniProtKB-KW"/>
</dbReference>
<dbReference type="FunFam" id="3.30.200.20:FF:000307">
    <property type="entry name" value="pollen receptor-like kinase 1"/>
    <property type="match status" value="1"/>
</dbReference>
<dbReference type="EMBL" id="SZYD01000019">
    <property type="protein sequence ID" value="KAD2393523.1"/>
    <property type="molecule type" value="Genomic_DNA"/>
</dbReference>
<reference evidence="4 5" key="1">
    <citation type="submission" date="2019-05" db="EMBL/GenBank/DDBJ databases">
        <title>Mikania micrantha, genome provides insights into the molecular mechanism of rapid growth.</title>
        <authorList>
            <person name="Liu B."/>
        </authorList>
    </citation>
    <scope>NUCLEOTIDE SEQUENCE [LARGE SCALE GENOMIC DNA]</scope>
    <source>
        <strain evidence="4">NLD-2019</strain>
        <tissue evidence="4">Leaf</tissue>
    </source>
</reference>
<gene>
    <name evidence="4" type="ORF">E3N88_40500</name>
</gene>
<name>A0A5N6LMT2_9ASTR</name>
<dbReference type="InterPro" id="IPR001245">
    <property type="entry name" value="Ser-Thr/Tyr_kinase_cat_dom"/>
</dbReference>
<dbReference type="InterPro" id="IPR011009">
    <property type="entry name" value="Kinase-like_dom_sf"/>
</dbReference>
<dbReference type="PANTHER" id="PTHR48010">
    <property type="entry name" value="OS05G0588300 PROTEIN"/>
    <property type="match status" value="1"/>
</dbReference>
<organism evidence="4 5">
    <name type="scientific">Mikania micrantha</name>
    <name type="common">bitter vine</name>
    <dbReference type="NCBI Taxonomy" id="192012"/>
    <lineage>
        <taxon>Eukaryota</taxon>
        <taxon>Viridiplantae</taxon>
        <taxon>Streptophyta</taxon>
        <taxon>Embryophyta</taxon>
        <taxon>Tracheophyta</taxon>
        <taxon>Spermatophyta</taxon>
        <taxon>Magnoliopsida</taxon>
        <taxon>eudicotyledons</taxon>
        <taxon>Gunneridae</taxon>
        <taxon>Pentapetalae</taxon>
        <taxon>asterids</taxon>
        <taxon>campanulids</taxon>
        <taxon>Asterales</taxon>
        <taxon>Asteraceae</taxon>
        <taxon>Asteroideae</taxon>
        <taxon>Heliantheae alliance</taxon>
        <taxon>Eupatorieae</taxon>
        <taxon>Mikania</taxon>
    </lineage>
</organism>
<evidence type="ECO:0000313" key="5">
    <source>
        <dbReference type="Proteomes" id="UP000326396"/>
    </source>
</evidence>
<dbReference type="InterPro" id="IPR050994">
    <property type="entry name" value="At_inactive_RLKs"/>
</dbReference>
<comment type="caution">
    <text evidence="4">The sequence shown here is derived from an EMBL/GenBank/DDBJ whole genome shotgun (WGS) entry which is preliminary data.</text>
</comment>
<evidence type="ECO:0000256" key="2">
    <source>
        <dbReference type="ARBA" id="ARBA00022840"/>
    </source>
</evidence>
<dbReference type="GO" id="GO:0004672">
    <property type="term" value="F:protein kinase activity"/>
    <property type="evidence" value="ECO:0007669"/>
    <property type="project" value="InterPro"/>
</dbReference>
<dbReference type="OrthoDB" id="4062651at2759"/>